<dbReference type="Proteomes" id="UP001626550">
    <property type="component" value="Unassembled WGS sequence"/>
</dbReference>
<comment type="caution">
    <text evidence="1">The sequence shown here is derived from an EMBL/GenBank/DDBJ whole genome shotgun (WGS) entry which is preliminary data.</text>
</comment>
<reference evidence="1 2" key="1">
    <citation type="submission" date="2024-11" db="EMBL/GenBank/DDBJ databases">
        <title>Adaptive evolution of stress response genes in parasites aligns with host niche diversity.</title>
        <authorList>
            <person name="Hahn C."/>
            <person name="Resl P."/>
        </authorList>
    </citation>
    <scope>NUCLEOTIDE SEQUENCE [LARGE SCALE GENOMIC DNA]</scope>
    <source>
        <strain evidence="1">EGGRZ-B1_66</strain>
        <tissue evidence="1">Body</tissue>
    </source>
</reference>
<keyword evidence="2" id="KW-1185">Reference proteome</keyword>
<evidence type="ECO:0000313" key="1">
    <source>
        <dbReference type="EMBL" id="KAL3314416.1"/>
    </source>
</evidence>
<proteinExistence type="predicted"/>
<name>A0ABD2Q479_9PLAT</name>
<evidence type="ECO:0000313" key="2">
    <source>
        <dbReference type="Proteomes" id="UP001626550"/>
    </source>
</evidence>
<dbReference type="AlphaFoldDB" id="A0ABD2Q479"/>
<accession>A0ABD2Q479</accession>
<dbReference type="EMBL" id="JBJKFK010001008">
    <property type="protein sequence ID" value="KAL3314416.1"/>
    <property type="molecule type" value="Genomic_DNA"/>
</dbReference>
<protein>
    <submittedName>
        <fullName evidence="1">Uncharacterized protein</fullName>
    </submittedName>
</protein>
<sequence length="181" mass="21163">MANKMNSLQLKPHKARTFDDLLEELFAKRDSETLNLQELVVIWDKLEEISIMEKRKSMQMLEYLVEFIQIGFEIMPSRGGAVQAQVRYLLNRLSYYLDRRWSPKIKSVVEKCAVENLPSKAATRSILKNGYKQRSLSPEDLPRHRCRSMPEVIYITETEHSHGTLLSALNHKINKSRFLVK</sequence>
<gene>
    <name evidence="1" type="ORF">Ciccas_006971</name>
</gene>
<organism evidence="1 2">
    <name type="scientific">Cichlidogyrus casuarinus</name>
    <dbReference type="NCBI Taxonomy" id="1844966"/>
    <lineage>
        <taxon>Eukaryota</taxon>
        <taxon>Metazoa</taxon>
        <taxon>Spiralia</taxon>
        <taxon>Lophotrochozoa</taxon>
        <taxon>Platyhelminthes</taxon>
        <taxon>Monogenea</taxon>
        <taxon>Monopisthocotylea</taxon>
        <taxon>Dactylogyridea</taxon>
        <taxon>Ancyrocephalidae</taxon>
        <taxon>Cichlidogyrus</taxon>
    </lineage>
</organism>